<evidence type="ECO:0000313" key="3">
    <source>
        <dbReference type="Proteomes" id="UP000051658"/>
    </source>
</evidence>
<proteinExistence type="predicted"/>
<feature type="chain" id="PRO_5006417968" description="WxL domain-containing protein" evidence="1">
    <location>
        <begin position="25"/>
        <end position="207"/>
    </location>
</feature>
<dbReference type="Proteomes" id="UP000051658">
    <property type="component" value="Unassembled WGS sequence"/>
</dbReference>
<reference evidence="2 3" key="1">
    <citation type="journal article" date="2015" name="Genome Announc.">
        <title>Expanding the biotechnology potential of lactobacilli through comparative genomics of 213 strains and associated genera.</title>
        <authorList>
            <person name="Sun Z."/>
            <person name="Harris H.M."/>
            <person name="McCann A."/>
            <person name="Guo C."/>
            <person name="Argimon S."/>
            <person name="Zhang W."/>
            <person name="Yang X."/>
            <person name="Jeffery I.B."/>
            <person name="Cooney J.C."/>
            <person name="Kagawa T.F."/>
            <person name="Liu W."/>
            <person name="Song Y."/>
            <person name="Salvetti E."/>
            <person name="Wrobel A."/>
            <person name="Rasinkangas P."/>
            <person name="Parkhill J."/>
            <person name="Rea M.C."/>
            <person name="O'Sullivan O."/>
            <person name="Ritari J."/>
            <person name="Douillard F.P."/>
            <person name="Paul Ross R."/>
            <person name="Yang R."/>
            <person name="Briner A.E."/>
            <person name="Felis G.E."/>
            <person name="de Vos W.M."/>
            <person name="Barrangou R."/>
            <person name="Klaenhammer T.R."/>
            <person name="Caufield P.W."/>
            <person name="Cui Y."/>
            <person name="Zhang H."/>
            <person name="O'Toole P.W."/>
        </authorList>
    </citation>
    <scope>NUCLEOTIDE SEQUENCE [LARGE SCALE GENOMIC DNA]</scope>
    <source>
        <strain evidence="2 3">DSM 20623</strain>
    </source>
</reference>
<dbReference type="AlphaFoldDB" id="A0A0R2HWU9"/>
<dbReference type="GeneID" id="89588210"/>
<evidence type="ECO:0008006" key="4">
    <source>
        <dbReference type="Google" id="ProtNLM"/>
    </source>
</evidence>
<organism evidence="2 3">
    <name type="scientific">Carnobacterium divergens DSM 20623</name>
    <dbReference type="NCBI Taxonomy" id="1449336"/>
    <lineage>
        <taxon>Bacteria</taxon>
        <taxon>Bacillati</taxon>
        <taxon>Bacillota</taxon>
        <taxon>Bacilli</taxon>
        <taxon>Lactobacillales</taxon>
        <taxon>Carnobacteriaceae</taxon>
        <taxon>Carnobacterium</taxon>
    </lineage>
</organism>
<dbReference type="RefSeq" id="WP_051915674.1">
    <property type="nucleotide sequence ID" value="NZ_JQBS01000007.1"/>
</dbReference>
<keyword evidence="3" id="KW-1185">Reference proteome</keyword>
<evidence type="ECO:0000256" key="1">
    <source>
        <dbReference type="SAM" id="SignalP"/>
    </source>
</evidence>
<dbReference type="EMBL" id="JQBS01000007">
    <property type="protein sequence ID" value="KRN57234.1"/>
    <property type="molecule type" value="Genomic_DNA"/>
</dbReference>
<gene>
    <name evidence="2" type="ORF">IV74_GL000215</name>
</gene>
<dbReference type="PATRIC" id="fig|1449336.4.peg.217"/>
<sequence length="207" mass="22615">MKKNVVAPMIVAGIVFGTGQAVFADEQVPTGYQTINNADGDQYDSTKGVEIPVKGTLGKLDNTDPEENIPEGDDRWLKVTIPTSVAFNTDPEKENKEIMAYNYTIKNLSARPINVNLSTFTGSEEPALTKLSFTPKTGDAIDVVTNGVVKENVNQLLGKLDAKLGVYEFTYKGTVDPEKLVDESTKVSYNMNLKFEVLDKNGESVTK</sequence>
<comment type="caution">
    <text evidence="2">The sequence shown here is derived from an EMBL/GenBank/DDBJ whole genome shotgun (WGS) entry which is preliminary data.</text>
</comment>
<protein>
    <recommendedName>
        <fullName evidence="4">WxL domain-containing protein</fullName>
    </recommendedName>
</protein>
<accession>A0A0R2HWU9</accession>
<evidence type="ECO:0000313" key="2">
    <source>
        <dbReference type="EMBL" id="KRN57234.1"/>
    </source>
</evidence>
<feature type="signal peptide" evidence="1">
    <location>
        <begin position="1"/>
        <end position="24"/>
    </location>
</feature>
<name>A0A0R2HWU9_CARDV</name>
<keyword evidence="1" id="KW-0732">Signal</keyword>